<feature type="region of interest" description="Disordered" evidence="1">
    <location>
        <begin position="1"/>
        <end position="82"/>
    </location>
</feature>
<feature type="region of interest" description="Disordered" evidence="1">
    <location>
        <begin position="101"/>
        <end position="122"/>
    </location>
</feature>
<gene>
    <name evidence="2" type="ORF">PoB_001541900</name>
</gene>
<accession>A0AAV3Z4H6</accession>
<organism evidence="2 3">
    <name type="scientific">Plakobranchus ocellatus</name>
    <dbReference type="NCBI Taxonomy" id="259542"/>
    <lineage>
        <taxon>Eukaryota</taxon>
        <taxon>Metazoa</taxon>
        <taxon>Spiralia</taxon>
        <taxon>Lophotrochozoa</taxon>
        <taxon>Mollusca</taxon>
        <taxon>Gastropoda</taxon>
        <taxon>Heterobranchia</taxon>
        <taxon>Euthyneura</taxon>
        <taxon>Panpulmonata</taxon>
        <taxon>Sacoglossa</taxon>
        <taxon>Placobranchoidea</taxon>
        <taxon>Plakobranchidae</taxon>
        <taxon>Plakobranchus</taxon>
    </lineage>
</organism>
<feature type="compositionally biased region" description="Polar residues" evidence="1">
    <location>
        <begin position="1"/>
        <end position="14"/>
    </location>
</feature>
<protein>
    <submittedName>
        <fullName evidence="2">Uncharacterized protein</fullName>
    </submittedName>
</protein>
<evidence type="ECO:0000256" key="1">
    <source>
        <dbReference type="SAM" id="MobiDB-lite"/>
    </source>
</evidence>
<sequence length="122" mass="13549">MPSGPHNSRSTTNGCVCKIEKSQREEQEDEKEERKQKEGRKGRSRRRRKNGRDGLRNRVVGRATHTHNPLTRDRDSSPVPRTSCSLCSHPGLACLGFQRPAPPSSANALETREGNCVGEMGV</sequence>
<dbReference type="Proteomes" id="UP000735302">
    <property type="component" value="Unassembled WGS sequence"/>
</dbReference>
<reference evidence="2 3" key="1">
    <citation type="journal article" date="2021" name="Elife">
        <title>Chloroplast acquisition without the gene transfer in kleptoplastic sea slugs, Plakobranchus ocellatus.</title>
        <authorList>
            <person name="Maeda T."/>
            <person name="Takahashi S."/>
            <person name="Yoshida T."/>
            <person name="Shimamura S."/>
            <person name="Takaki Y."/>
            <person name="Nagai Y."/>
            <person name="Toyoda A."/>
            <person name="Suzuki Y."/>
            <person name="Arimoto A."/>
            <person name="Ishii H."/>
            <person name="Satoh N."/>
            <person name="Nishiyama T."/>
            <person name="Hasebe M."/>
            <person name="Maruyama T."/>
            <person name="Minagawa J."/>
            <person name="Obokata J."/>
            <person name="Shigenobu S."/>
        </authorList>
    </citation>
    <scope>NUCLEOTIDE SEQUENCE [LARGE SCALE GENOMIC DNA]</scope>
</reference>
<proteinExistence type="predicted"/>
<comment type="caution">
    <text evidence="2">The sequence shown here is derived from an EMBL/GenBank/DDBJ whole genome shotgun (WGS) entry which is preliminary data.</text>
</comment>
<keyword evidence="3" id="KW-1185">Reference proteome</keyword>
<dbReference type="AlphaFoldDB" id="A0AAV3Z4H6"/>
<evidence type="ECO:0000313" key="2">
    <source>
        <dbReference type="EMBL" id="GFN88913.1"/>
    </source>
</evidence>
<evidence type="ECO:0000313" key="3">
    <source>
        <dbReference type="Proteomes" id="UP000735302"/>
    </source>
</evidence>
<feature type="compositionally biased region" description="Basic and acidic residues" evidence="1">
    <location>
        <begin position="32"/>
        <end position="41"/>
    </location>
</feature>
<name>A0AAV3Z4H6_9GAST</name>
<dbReference type="EMBL" id="BLXT01001882">
    <property type="protein sequence ID" value="GFN88913.1"/>
    <property type="molecule type" value="Genomic_DNA"/>
</dbReference>